<accession>A0A3G7TLP4</accession>
<organism evidence="1 2">
    <name type="scientific">Pseudomonas chlororaphis</name>
    <dbReference type="NCBI Taxonomy" id="587753"/>
    <lineage>
        <taxon>Bacteria</taxon>
        <taxon>Pseudomonadati</taxon>
        <taxon>Pseudomonadota</taxon>
        <taxon>Gammaproteobacteria</taxon>
        <taxon>Pseudomonadales</taxon>
        <taxon>Pseudomonadaceae</taxon>
        <taxon>Pseudomonas</taxon>
    </lineage>
</organism>
<proteinExistence type="predicted"/>
<evidence type="ECO:0000313" key="1">
    <source>
        <dbReference type="EMBL" id="AZE47282.1"/>
    </source>
</evidence>
<dbReference type="EMBL" id="CP027753">
    <property type="protein sequence ID" value="AZE47282.1"/>
    <property type="molecule type" value="Genomic_DNA"/>
</dbReference>
<reference evidence="1 2" key="1">
    <citation type="submission" date="2018-03" db="EMBL/GenBank/DDBJ databases">
        <title>Diversity of phytobeneficial traits revealed by whole-genome analysis of worldwide-isolated phenazine-producing Pseudomonas spp.</title>
        <authorList>
            <person name="Biessy A."/>
            <person name="Novinscak A."/>
            <person name="Blom J."/>
            <person name="Leger G."/>
            <person name="Thomashow L.S."/>
            <person name="Cazorla F.M."/>
            <person name="Josic D."/>
            <person name="Filion M."/>
        </authorList>
    </citation>
    <scope>NUCLEOTIDE SEQUENCE [LARGE SCALE GENOMIC DNA]</scope>
    <source>
        <strain evidence="1 2">B25</strain>
    </source>
</reference>
<protein>
    <submittedName>
        <fullName evidence="1">Uncharacterized protein</fullName>
    </submittedName>
</protein>
<gene>
    <name evidence="1" type="ORF">C4K04_1592</name>
</gene>
<evidence type="ECO:0000313" key="2">
    <source>
        <dbReference type="Proteomes" id="UP000268048"/>
    </source>
</evidence>
<name>A0A3G7TLP4_9PSED</name>
<dbReference type="Proteomes" id="UP000268048">
    <property type="component" value="Chromosome"/>
</dbReference>
<sequence length="145" mass="16545">MKPSTIQGSNHVTHFLMTDIKHEVDEGEQPYAYELLSTLKPICLHGIIHACSRLILVEPSTQASRKRPQVWLETKLSEMLERERARKSPNAISGCSSMEKLVVLTQDRNDASTMLWDVIEGVVLVLEYGRTLQNFRFRRASINHA</sequence>
<dbReference type="AlphaFoldDB" id="A0A3G7TLP4"/>